<comment type="caution">
    <text evidence="3">The sequence shown here is derived from an EMBL/GenBank/DDBJ whole genome shotgun (WGS) entry which is preliminary data.</text>
</comment>
<dbReference type="SUPFAM" id="SSF51322">
    <property type="entry name" value="Cyanovirin-N"/>
    <property type="match status" value="1"/>
</dbReference>
<dbReference type="RefSeq" id="WP_132031502.1">
    <property type="nucleotide sequence ID" value="NZ_SMAI01000006.1"/>
</dbReference>
<organism evidence="3 4">
    <name type="scientific">Aquabacter spiritensis</name>
    <dbReference type="NCBI Taxonomy" id="933073"/>
    <lineage>
        <taxon>Bacteria</taxon>
        <taxon>Pseudomonadati</taxon>
        <taxon>Pseudomonadota</taxon>
        <taxon>Alphaproteobacteria</taxon>
        <taxon>Hyphomicrobiales</taxon>
        <taxon>Xanthobacteraceae</taxon>
        <taxon>Aquabacter</taxon>
    </lineage>
</organism>
<feature type="signal peptide" evidence="1">
    <location>
        <begin position="1"/>
        <end position="22"/>
    </location>
</feature>
<dbReference type="Proteomes" id="UP000294664">
    <property type="component" value="Unassembled WGS sequence"/>
</dbReference>
<gene>
    <name evidence="3" type="ORF">EDC64_106165</name>
</gene>
<name>A0A4R3LVZ5_9HYPH</name>
<dbReference type="OrthoDB" id="7171070at2"/>
<dbReference type="InterPro" id="IPR036673">
    <property type="entry name" value="Cyanovirin-N_sf"/>
</dbReference>
<keyword evidence="1" id="KW-0732">Signal</keyword>
<evidence type="ECO:0000313" key="3">
    <source>
        <dbReference type="EMBL" id="TCT04733.1"/>
    </source>
</evidence>
<feature type="chain" id="PRO_5020987979" evidence="1">
    <location>
        <begin position="23"/>
        <end position="155"/>
    </location>
</feature>
<reference evidence="3 4" key="1">
    <citation type="submission" date="2019-03" db="EMBL/GenBank/DDBJ databases">
        <title>Genomic Encyclopedia of Type Strains, Phase IV (KMG-IV): sequencing the most valuable type-strain genomes for metagenomic binning, comparative biology and taxonomic classification.</title>
        <authorList>
            <person name="Goeker M."/>
        </authorList>
    </citation>
    <scope>NUCLEOTIDE SEQUENCE [LARGE SCALE GENOMIC DNA]</scope>
    <source>
        <strain evidence="3 4">DSM 9035</strain>
    </source>
</reference>
<proteinExistence type="predicted"/>
<protein>
    <submittedName>
        <fullName evidence="3">CVNH domain-containing protein</fullName>
    </submittedName>
</protein>
<dbReference type="SMART" id="SM01111">
    <property type="entry name" value="CVNH"/>
    <property type="match status" value="1"/>
</dbReference>
<dbReference type="EMBL" id="SMAI01000006">
    <property type="protein sequence ID" value="TCT04733.1"/>
    <property type="molecule type" value="Genomic_DNA"/>
</dbReference>
<evidence type="ECO:0000256" key="1">
    <source>
        <dbReference type="SAM" id="SignalP"/>
    </source>
</evidence>
<sequence length="155" mass="16350">MRIAIFHLAFCAMALFAAPASAEQPPAGTYLTSCQDVRMVAGWLNATCQDRSGRWVQATTVPSWCASGNDIANEDGRLVCKSGGVGAAPSTGAFGAERPPAGSYMATCRDIRVSAGWLKATCQDSRGRWVDATTATSWCGPGRDIANNDGRLTCR</sequence>
<evidence type="ECO:0000259" key="2">
    <source>
        <dbReference type="SMART" id="SM01111"/>
    </source>
</evidence>
<dbReference type="InterPro" id="IPR011058">
    <property type="entry name" value="Cyanovirin-N"/>
</dbReference>
<feature type="domain" description="Cyanovirin-N" evidence="2">
    <location>
        <begin position="29"/>
        <end position="154"/>
    </location>
</feature>
<keyword evidence="4" id="KW-1185">Reference proteome</keyword>
<dbReference type="AlphaFoldDB" id="A0A4R3LVZ5"/>
<dbReference type="Pfam" id="PF08881">
    <property type="entry name" value="CVNH"/>
    <property type="match status" value="1"/>
</dbReference>
<dbReference type="Gene3D" id="2.30.60.10">
    <property type="entry name" value="Cyanovirin-N"/>
    <property type="match status" value="2"/>
</dbReference>
<accession>A0A4R3LVZ5</accession>
<evidence type="ECO:0000313" key="4">
    <source>
        <dbReference type="Proteomes" id="UP000294664"/>
    </source>
</evidence>